<keyword evidence="1" id="KW-0245">EGF-like domain</keyword>
<evidence type="ECO:0000313" key="6">
    <source>
        <dbReference type="Proteomes" id="UP001515480"/>
    </source>
</evidence>
<feature type="transmembrane region" description="Helical" evidence="3">
    <location>
        <begin position="4410"/>
        <end position="4433"/>
    </location>
</feature>
<feature type="compositionally biased region" description="Pro residues" evidence="2">
    <location>
        <begin position="2222"/>
        <end position="2250"/>
    </location>
</feature>
<comment type="caution">
    <text evidence="5">The sequence shown here is derived from an EMBL/GenBank/DDBJ whole genome shotgun (WGS) entry which is preliminary data.</text>
</comment>
<dbReference type="InterPro" id="IPR000742">
    <property type="entry name" value="EGF"/>
</dbReference>
<feature type="compositionally biased region" description="Low complexity" evidence="2">
    <location>
        <begin position="387"/>
        <end position="396"/>
    </location>
</feature>
<feature type="compositionally biased region" description="Pro residues" evidence="2">
    <location>
        <begin position="2258"/>
        <end position="2283"/>
    </location>
</feature>
<feature type="compositionally biased region" description="Low complexity" evidence="2">
    <location>
        <begin position="4558"/>
        <end position="4575"/>
    </location>
</feature>
<feature type="region of interest" description="Disordered" evidence="2">
    <location>
        <begin position="385"/>
        <end position="407"/>
    </location>
</feature>
<dbReference type="EMBL" id="JBGBPQ010000001">
    <property type="protein sequence ID" value="KAL1529501.1"/>
    <property type="molecule type" value="Genomic_DNA"/>
</dbReference>
<feature type="domain" description="EGF-like" evidence="4">
    <location>
        <begin position="638"/>
        <end position="672"/>
    </location>
</feature>
<keyword evidence="6" id="KW-1185">Reference proteome</keyword>
<name>A0AB34K9J1_PRYPA</name>
<evidence type="ECO:0000256" key="3">
    <source>
        <dbReference type="SAM" id="Phobius"/>
    </source>
</evidence>
<feature type="region of interest" description="Disordered" evidence="2">
    <location>
        <begin position="4553"/>
        <end position="4586"/>
    </location>
</feature>
<comment type="caution">
    <text evidence="1">Lacks conserved residue(s) required for the propagation of feature annotation.</text>
</comment>
<evidence type="ECO:0000256" key="1">
    <source>
        <dbReference type="PROSITE-ProRule" id="PRU00076"/>
    </source>
</evidence>
<keyword evidence="3" id="KW-1133">Transmembrane helix</keyword>
<sequence length="4903" mass="519520">MAVEHVQIGPLELERMVDTVNVDNTPRSGYSNYQPQQEVSTVAAAGDVFLVEIDCCGSAHTMALRNFEVEHVQIGPLELERMVDTVNVDNTPRSGYSNYQPQQEVSTVAAAGDVFLVEIDCCGSAHTMALRNFEVAFVELVIARNVSLEATSFGSVVLHGQPAKRVIRITDGEVSLTGLNITGGSPTDWGGGGVLVQGGAVAICLCYVYDNSAPYGGNFALRGTGYSGGGIRVDDGSLDVRDCHVFRNSAFGVGAGVLIFKASTVSIAPLSATPSAGWSSSTHLASSMSITAAALATLTDAAEPTVTSGAVDNTWSTAASLLSTAIALEASITDVAAATPNAATSLSLVPTPSLAPAPSLDSAAHAADTANLSCTPIRAPPLPPPASTTIAATLTPPSQPPPPSPPHALQVCTCDAADVVNTGQSFTLTTPLINHTLDVPQRAACVIVGFDVLPSWLTLSPFTASPWCISDVRMDDVSLGGTPIVLERATQIPFYACLASDHYQRSDCHLVKESFTWHVNESAPMHALQLCTCTGRGATTSDPLDTYLGVYRFAAGFQPAVPSTCRTIHTPSTPPIELALAASSADDWCLKEVNLDGIAVGWTLSLPLVLQSLPTASATCEGVACLAREAAAWNVSSPASNCTVQPCAHGGSCTADSVCECDNDAWTGRFCEERACRGGCSGNGVCYAGSCACFAGWVDSDGNGDDCDQGTFPPVFQDSLREEVEVDEGEHWELPLTTKSGTPPITFFLSRGLQTERGLELVNGSTLVWKSTVANDNPYSVLVGAINAFGSDTLLLSLRVRKSYTTRVRIEGPRRYAAGTQSIRLLGNSSKPRTTVVLWLRLRGVVRTWRVSANQSGRFNTTFTLTNSEAGRYAVGSAHPLADISLDSLAEDHFDVFGWRFALPFGSHTPSPWIGDEPVWFNDSVLIQNSGDNVLRNISLASVSAVEGIYARVMPKEVATVPPLGAIPLSLAVGAANLALDGTIQQIKVVYRSAEGVEHALRVYVSPRAPYPSLQAARLQSTVVRGLPSTLAVAIRNAGNIESGTQTYVITPSNLEWLSLVSPAHLGSIAEGASAVFTLALNPPSDVLLGPYTGNLAVSYDNGTRALAVPFQIIVASDAAARIQFVVQDEYSYWQEGRPNVSDASVTMVSVFGDARGSTTQWSRRSSWTGLAAFDDVTAGWYDVILSSPKHERLTRRLEVGPGDNGEVVVFLQRQAVQITWYVQPTRIEEVYDIVIDSTFEAHVPMPVVTVSPLKVDVGSMPCPGITQVDFTVWNRGKVAAEDFRFEWLTNVAELEAFEVFPFRQRLAAETSYTVPVMFQWTSCFARRRLSTSGSGGCGRGYGRADTPVGDFVSSVERLIALLGCNRATRGVTLQDVVEWGGGRSASPASSTPTSPSIDVSRWNGPSVSPQVIAVCGESTPPAARTLQSSCTTCASQLPTSGSACDRSTWWSHTLIKQVWEYASPKQHCADVLEAVLECVSTSCLDTPLQLQPDATTKLAFVNGTSQLAVAYDGLLALVVLPQYLAGARSVAFGGESARDEAAERAFDAALTRLTSVDSKEEELLSPTEIDAVVGNASMHYNNVSTSDLEHALRRYTNSLLLRRAGVHSTHDVPTDYGESNFYVQARVDTLAATSRAAEQQAFANGYAHLLEHFAALLAQEEAEAVTAIVNPQAGGCASVRVRLSQRAVLTRQAFEAVLTIDNVMSTPLHNISVAINWFRVEFGVQIKGSDEFFVGPAVTSDGWRQSGNAVGYIAGQAAGTAAWLLVPRSSAVGGTAPVEYFVTGELRYVDAGGAVRVALFPERIEVAPDPSLRLHYFKESLVFGDDPFTAEVVEPNIPFNLAVAVANVGNGSALNFRLECQRPQIVANENGLLLEFALLGTQVGSAKVLPSLVVDFGDIPAGSTRSARWIMTSTLNGQFKEFNASVRYRGLVAGGGGDELSLIDGVEVHDLAHMVDIYDGDNVDDYLVNDPSGSAPTAVYSSATVQPSPVYAVLLDRAPLYAPPSFVHTPAAWCWNVSAFTNGSSVVVEIHLCEGAFAHIAAPAWVYLRVAQPDIIVGQSLRVVRATAWSADGSRADLPRSNAWSTHRVAHRQVEDEVQSFVHLFDWLHRVEPKRYRLEYRLLAVQELRAEWVTATAAMLAWAPPAAEDGDDGSPPDAYNLVPNTTYSVEVASFDSATRGADLPPESTISFTTLLCALTSSECASGAVDEGACSCTVVQPSPAPSLPPSPSFPHDPPLLPPALIEPPGSPLVALPPSAVPTPTQPPPDNPPPCRPPVQPPRLPYASPRQPALMPLSLPPPSLPQPALPSACQSPSMSTDVRVQAVEGSEPQSLFPRGDPLSRRVNSTDDAVFDVRLEGLHSLGWSSAEFSTLHAYIQRFRWRKCGSGSCVDEAPLVHTPRATKRMLAATLQVVLRTTDAWIDRRDRVYLAFTGTDEDGSPHVQPLPSVAMSAEGLAFASCDAAPLASSSHRFLASCEATVSESAFPPPGGVDVLIGVDFRASELAHNHSYALNATNGGALPQLTLHAPPYWYSREMRSTHQTKAAWPLAAVLPAVATVVTAPTHPVYIGEPFEVLVYNSAEYIAPPVHAFAFKCSYSASVVEFVSHDVNPQYSGWSVTSTPGLITLRTSGSSRSPALDGFFWLFTLRFRFVSGVAACCEGVETDTTIRVQRNEGTGIGTNPVKMSDGSAGNGVAVVFDVRPAAHSGVSSSVHMAIRTPRDLGMVLLPDWADERAYTGPFFNEPIFTGEEVARGFRGLVLNDNDLHRLSLTDSLSEVNLTSCEQGTTSSSYLVLLHDGRCNVTIAPHARGVEPVSVVGVRDSSVGACFDPISRANTHCSAASTIRLVSPSSVSLQACCPGSPICHTLFVLASHSLNSQVDDSVLHRVSPSSCDSGHHPYQRTRVRVIADGLDVTSLAAGLSSSNTSVADFLPSSSSPPVVHGRAAGVANISLHRGSSIRHALSVSDQLVAVVSAIAHVVTQVTWMEQHFATPTAALNASLMLEAVFARRPAGTTRGHYGYLFLDVAFSDGHAEEVPAEETSVVSHSPSVIAVPVGGVDDHAGSASLAMYNLVEANEAGQWMVTLSRNAVSGCFELEAHVDRCGARLASAAAAVNVRLPAPVNVTCTVLATRLTPANDAAAYIPFGLPTSSEIVVRVDFDDGTHVDTYASEEGVVLYTDDASCATVSDARLQIAEGATCAFALARVNATIGGALFQAHDVVQVVWLTSVETSVQLYPPYAENEFSHTLVLYPLPCSAGHERAMLRTIGRLLDGTWREVTEAMTYASTNATVAVVDGGAGLTLVTALRAADGAAAFGASIDEYLRGVQWRRTTHVAVIGATVLVNITSPSRNLSASAWEGVPHTLSGVPNATWLSTLTLSYTRGSPPARVHLADVAAHSHDWFDAARIVQYSSDHPQIVRVDEHTGVLQLLDNHFAPITLRARVCPAAPHELLVHTFANLRAAPEDVDLSTGDALSTLSHETFGPFHLADASMPSLRLHVSVRPHDEYHFLRSAQLTVALPAGLTAVGASFTQAVAGGGSREHFDIATSAGVIDERTVGMTLVFTTDAAASGEVYFGYWQLAPPASSGFLGSVEVTIEEMQSALTPSCTDERATCMRTTAAPTRAIAGGGDVYVGDAASRRALASHAAARAGRPAWRVAPIARARGGRALLECAVAVYGDANGDCQLKGSDAVAILAMADKRAPFLDARNSDGSRVAVDPLAALPLSHWSKLQMNPQLNLVDHVVLADYRGASDFRLGAPDITIGDALHVQQARASLSVPECMRSLRHTPHAHYILVSAQATQFQKPFLHVSASCEPSLAPLPDLLVQMRLYVNDRTNPGVTTAAAPASSRAFVQLVLTGTSNADWSAGFAVANGTIVTRKDGDHFAAPSGFDQGEWGGLAAGAVQHSVALEAAYDGARDAFVVRLHPIDYGSSASSATYYIAVGAHIALPGAATSCADCNQAWLGLTLPPWGLPPSSAAWSVLPQGRTFDPVIGGAFSAVRSDPVRCEASHPPFAPSVPLAPPLHPRDSVQDVSLLAPPPPPPSHHDSVQAVSLLHEALANASVRHIMLPAGEYKLNSTLDIGRNVTIEAEAWGSAVLVGGGGESVLRITGGAVELIGLNVTGGNAQERRRLADGGHNVTIISVIKPSNARHKCPGYCSEGGGGVAILGGEVVMTSCNVYANLAANGGGLSISAGTVAMRDCVVYGNVAQLRTGGGGIFVHASFSGKVELLGCDVSGNLAASGFNNIVVRATLGSLAAPPSSPGYTVENADEDASTATTVTTSAIAVTVITSVASGIAATMAGSKVGLAITGSVTSEALAIGRASQGFSSTLILLSQVQSMKSLGLLSKELPPTLTHFSSTFSWGSMHFDLGVPLAAAARVPCDDVACREEAVLTGTALYLHNLGMSAEELFVNNVILDCAVLLCIAACHKALLLWLRRLNVASTEVVAFPKYELAWLLASYEGVALSAAILCKHADQQSTARTAALLSLVAVTAFGLTCTLVWLGSFIRANVHRLTQTGSLKFERSRSRMQLVRESSLSRTFSRETSTLSVRSFDLASPSPQKRPSSQSSFTTSTPRASSPWRHAHPPVDSGGLLCRLSHAMGKPPVLRHMASSAAWWDSFAAHEKDEMKTLSIQVAKSMTNYGDWRVCKAGSARNEREKANAFLSGYGELFATYNNARSHRLMPNYLWFVVEMGETIVKSVALVAVADPKAQEALVITLEAVTLALFLIQRPFIDKTMNVDVAVIKSLSLASFITLGVSADPSAAHAVIISNQVALYWLIALQVARQLHRILGITLKISDALSAITRCFADVCRRCRRGDLSPRKLGSKEGRSELRATMAPIGVEASKSVVTLVTSLRRASTLFDLKIEDSAEASVTREEALEKASAAHTGAEAAVPRVGLG</sequence>
<accession>A0AB34K9J1</accession>
<evidence type="ECO:0000313" key="5">
    <source>
        <dbReference type="EMBL" id="KAL1529501.1"/>
    </source>
</evidence>
<dbReference type="GO" id="GO:0005681">
    <property type="term" value="C:spliceosomal complex"/>
    <property type="evidence" value="ECO:0007669"/>
    <property type="project" value="TreeGrafter"/>
</dbReference>
<keyword evidence="3" id="KW-0812">Transmembrane</keyword>
<dbReference type="PANTHER" id="PTHR13361:SF1">
    <property type="entry name" value="WW DOMAIN-BINDING PROTEIN 11"/>
    <property type="match status" value="1"/>
</dbReference>
<dbReference type="Proteomes" id="UP001515480">
    <property type="component" value="Unassembled WGS sequence"/>
</dbReference>
<gene>
    <name evidence="5" type="ORF">AB1Y20_000447</name>
</gene>
<proteinExistence type="predicted"/>
<dbReference type="Gene3D" id="2.10.25.10">
    <property type="entry name" value="Laminin"/>
    <property type="match status" value="1"/>
</dbReference>
<dbReference type="PANTHER" id="PTHR13361">
    <property type="entry name" value="WW DOMAIN-BINDING PROTEIN 11"/>
    <property type="match status" value="1"/>
</dbReference>
<dbReference type="SUPFAM" id="SSF51126">
    <property type="entry name" value="Pectin lyase-like"/>
    <property type="match status" value="2"/>
</dbReference>
<feature type="compositionally biased region" description="Low complexity" evidence="2">
    <location>
        <begin position="1385"/>
        <end position="1397"/>
    </location>
</feature>
<feature type="region of interest" description="Disordered" evidence="2">
    <location>
        <begin position="2220"/>
        <end position="2315"/>
    </location>
</feature>
<dbReference type="PROSITE" id="PS50026">
    <property type="entry name" value="EGF_3"/>
    <property type="match status" value="1"/>
</dbReference>
<dbReference type="InterPro" id="IPR011050">
    <property type="entry name" value="Pectin_lyase_fold/virulence"/>
</dbReference>
<evidence type="ECO:0000256" key="2">
    <source>
        <dbReference type="SAM" id="MobiDB-lite"/>
    </source>
</evidence>
<protein>
    <recommendedName>
        <fullName evidence="4">EGF-like domain-containing protein</fullName>
    </recommendedName>
</protein>
<keyword evidence="3" id="KW-0472">Membrane</keyword>
<feature type="compositionally biased region" description="Pro residues" evidence="2">
    <location>
        <begin position="397"/>
        <end position="406"/>
    </location>
</feature>
<feature type="transmembrane region" description="Helical" evidence="3">
    <location>
        <begin position="4483"/>
        <end position="4504"/>
    </location>
</feature>
<dbReference type="InterPro" id="IPR012334">
    <property type="entry name" value="Pectin_lyas_fold"/>
</dbReference>
<organism evidence="5 6">
    <name type="scientific">Prymnesium parvum</name>
    <name type="common">Toxic golden alga</name>
    <dbReference type="NCBI Taxonomy" id="97485"/>
    <lineage>
        <taxon>Eukaryota</taxon>
        <taxon>Haptista</taxon>
        <taxon>Haptophyta</taxon>
        <taxon>Prymnesiophyceae</taxon>
        <taxon>Prymnesiales</taxon>
        <taxon>Prymnesiaceae</taxon>
        <taxon>Prymnesium</taxon>
    </lineage>
</organism>
<dbReference type="Gene3D" id="2.160.20.10">
    <property type="entry name" value="Single-stranded right-handed beta-helix, Pectin lyase-like"/>
    <property type="match status" value="1"/>
</dbReference>
<reference evidence="5 6" key="1">
    <citation type="journal article" date="2024" name="Science">
        <title>Giant polyketide synthase enzymes in the biosynthesis of giant marine polyether toxins.</title>
        <authorList>
            <person name="Fallon T.R."/>
            <person name="Shende V.V."/>
            <person name="Wierzbicki I.H."/>
            <person name="Pendleton A.L."/>
            <person name="Watervoot N.F."/>
            <person name="Auber R.P."/>
            <person name="Gonzalez D.J."/>
            <person name="Wisecaver J.H."/>
            <person name="Moore B.S."/>
        </authorList>
    </citation>
    <scope>NUCLEOTIDE SEQUENCE [LARGE SCALE GENOMIC DNA]</scope>
    <source>
        <strain evidence="5 6">12B1</strain>
    </source>
</reference>
<evidence type="ECO:0000259" key="4">
    <source>
        <dbReference type="PROSITE" id="PS50026"/>
    </source>
</evidence>
<feature type="region of interest" description="Disordered" evidence="2">
    <location>
        <begin position="1383"/>
        <end position="1405"/>
    </location>
</feature>
<feature type="compositionally biased region" description="Pro residues" evidence="2">
    <location>
        <begin position="2297"/>
        <end position="2307"/>
    </location>
</feature>